<dbReference type="Proteomes" id="UP001295423">
    <property type="component" value="Unassembled WGS sequence"/>
</dbReference>
<reference evidence="2" key="1">
    <citation type="submission" date="2023-08" db="EMBL/GenBank/DDBJ databases">
        <authorList>
            <person name="Audoor S."/>
            <person name="Bilcke G."/>
        </authorList>
    </citation>
    <scope>NUCLEOTIDE SEQUENCE</scope>
</reference>
<keyword evidence="3" id="KW-1185">Reference proteome</keyword>
<proteinExistence type="predicted"/>
<organism evidence="2 3">
    <name type="scientific">Cylindrotheca closterium</name>
    <dbReference type="NCBI Taxonomy" id="2856"/>
    <lineage>
        <taxon>Eukaryota</taxon>
        <taxon>Sar</taxon>
        <taxon>Stramenopiles</taxon>
        <taxon>Ochrophyta</taxon>
        <taxon>Bacillariophyta</taxon>
        <taxon>Bacillariophyceae</taxon>
        <taxon>Bacillariophycidae</taxon>
        <taxon>Bacillariales</taxon>
        <taxon>Bacillariaceae</taxon>
        <taxon>Cylindrotheca</taxon>
    </lineage>
</organism>
<evidence type="ECO:0000313" key="3">
    <source>
        <dbReference type="Proteomes" id="UP001295423"/>
    </source>
</evidence>
<dbReference type="SUPFAM" id="SSF101898">
    <property type="entry name" value="NHL repeat"/>
    <property type="match status" value="1"/>
</dbReference>
<sequence>MGIAASIFQNNPTETTTQPKKEKVPEDVKADWVKAVDKFTKDILDPSYLHLPVRGSTLNASLLYPSDYPDHPGLMPGTHKHLGGAYDPTDGCIYGVPANSKSILCIYKNEEDGEYRMKAIPLPERIQKRQMKWLRGIIAHGYLWAIPAWADSLLCVDIDAYWGRRELAEGQTDYVNLIPLPEGHPKSMRWQWHGAGINIEQTAIYCIPSNTKQVLKVDVATKTTCFIEIEYDKEKYTDFELDCTNKWYGGIVGDDNAIYGIPYRAPGVLRIDSTNDTAKIIGPNYGVGNFFWHGGIKKHGKIYAHPSHAETVLVIDTKKESRGLISELEIHRGENDKSDRTKFKWLGGSVGADGNIYCPACDVSAVLKINPTTDHCETFGFAGTTKNKWQGGTLSTRDNCIYCIPADGVHVCRIATDPNIEGENPVQLLGNLPESKDKWQGAATGLDGSLYFIPENGYRVMKVTPPPQPPKIVDGKLPEDDVKIELM</sequence>
<comment type="caution">
    <text evidence="2">The sequence shown here is derived from an EMBL/GenBank/DDBJ whole genome shotgun (WGS) entry which is preliminary data.</text>
</comment>
<name>A0AAD2CAS0_9STRA</name>
<dbReference type="EMBL" id="CAKOGP040000001">
    <property type="protein sequence ID" value="CAJ1910716.1"/>
    <property type="molecule type" value="Genomic_DNA"/>
</dbReference>
<accession>A0AAD2CAS0</accession>
<evidence type="ECO:0000313" key="2">
    <source>
        <dbReference type="EMBL" id="CAJ1910716.1"/>
    </source>
</evidence>
<gene>
    <name evidence="2" type="ORF">CYCCA115_LOCUS578</name>
</gene>
<feature type="compositionally biased region" description="Low complexity" evidence="1">
    <location>
        <begin position="9"/>
        <end position="18"/>
    </location>
</feature>
<evidence type="ECO:0000256" key="1">
    <source>
        <dbReference type="SAM" id="MobiDB-lite"/>
    </source>
</evidence>
<dbReference type="AlphaFoldDB" id="A0AAD2CAS0"/>
<feature type="region of interest" description="Disordered" evidence="1">
    <location>
        <begin position="1"/>
        <end position="24"/>
    </location>
</feature>
<protein>
    <submittedName>
        <fullName evidence="2">Uncharacterized protein</fullName>
    </submittedName>
</protein>